<keyword evidence="3" id="KW-1185">Reference proteome</keyword>
<reference evidence="2 3" key="1">
    <citation type="journal article" date="2015" name="Stand. Genomic Sci.">
        <title>Genomic Encyclopedia of Bacterial and Archaeal Type Strains, Phase III: the genomes of soil and plant-associated and newly described type strains.</title>
        <authorList>
            <person name="Whitman W.B."/>
            <person name="Woyke T."/>
            <person name="Klenk H.P."/>
            <person name="Zhou Y."/>
            <person name="Lilburn T.G."/>
            <person name="Beck B.J."/>
            <person name="De Vos P."/>
            <person name="Vandamme P."/>
            <person name="Eisen J.A."/>
            <person name="Garrity G."/>
            <person name="Hugenholtz P."/>
            <person name="Kyrpides N.C."/>
        </authorList>
    </citation>
    <scope>NUCLEOTIDE SEQUENCE [LARGE SCALE GENOMIC DNA]</scope>
    <source>
        <strain evidence="2 3">VKM Ac-2540</strain>
    </source>
</reference>
<feature type="compositionally biased region" description="Low complexity" evidence="1">
    <location>
        <begin position="41"/>
        <end position="53"/>
    </location>
</feature>
<comment type="caution">
    <text evidence="2">The sequence shown here is derived from an EMBL/GenBank/DDBJ whole genome shotgun (WGS) entry which is preliminary data.</text>
</comment>
<evidence type="ECO:0000313" key="2">
    <source>
        <dbReference type="EMBL" id="RZU12454.1"/>
    </source>
</evidence>
<dbReference type="Proteomes" id="UP000292027">
    <property type="component" value="Unassembled WGS sequence"/>
</dbReference>
<dbReference type="RefSeq" id="WP_130447044.1">
    <property type="nucleotide sequence ID" value="NZ_SHKR01000014.1"/>
</dbReference>
<dbReference type="EMBL" id="SHKR01000014">
    <property type="protein sequence ID" value="RZU12454.1"/>
    <property type="molecule type" value="Genomic_DNA"/>
</dbReference>
<gene>
    <name evidence="2" type="ORF">EV645_5724</name>
</gene>
<sequence>MSNTLIDGNHPTEDPTTRRWMPWNEWLARYEQGPNGSDQWSGSGSLRLSGPRRVTSDHDTE</sequence>
<evidence type="ECO:0000313" key="3">
    <source>
        <dbReference type="Proteomes" id="UP000292027"/>
    </source>
</evidence>
<proteinExistence type="predicted"/>
<organism evidence="2 3">
    <name type="scientific">Kribbella rubisoli</name>
    <dbReference type="NCBI Taxonomy" id="3075929"/>
    <lineage>
        <taxon>Bacteria</taxon>
        <taxon>Bacillati</taxon>
        <taxon>Actinomycetota</taxon>
        <taxon>Actinomycetes</taxon>
        <taxon>Propionibacteriales</taxon>
        <taxon>Kribbellaceae</taxon>
        <taxon>Kribbella</taxon>
    </lineage>
</organism>
<evidence type="ECO:0000256" key="1">
    <source>
        <dbReference type="SAM" id="MobiDB-lite"/>
    </source>
</evidence>
<name>A0A4Q7WQD0_9ACTN</name>
<feature type="region of interest" description="Disordered" evidence="1">
    <location>
        <begin position="1"/>
        <end position="61"/>
    </location>
</feature>
<accession>A0A4Q7WQD0</accession>
<dbReference type="AlphaFoldDB" id="A0A4Q7WQD0"/>
<protein>
    <submittedName>
        <fullName evidence="2">Uncharacterized protein</fullName>
    </submittedName>
</protein>